<evidence type="ECO:0000313" key="13">
    <source>
        <dbReference type="Proteomes" id="UP000177187"/>
    </source>
</evidence>
<dbReference type="CDD" id="cd06529">
    <property type="entry name" value="S24_LexA-like"/>
    <property type="match status" value="1"/>
</dbReference>
<dbReference type="SMART" id="SM00530">
    <property type="entry name" value="HTH_XRE"/>
    <property type="match status" value="1"/>
</dbReference>
<keyword evidence="4 10" id="KW-0068">Autocatalytic cleavage</keyword>
<evidence type="ECO:0000256" key="8">
    <source>
        <dbReference type="ARBA" id="ARBA00023204"/>
    </source>
</evidence>
<dbReference type="PROSITE" id="PS50943">
    <property type="entry name" value="HTH_CROC1"/>
    <property type="match status" value="1"/>
</dbReference>
<evidence type="ECO:0000256" key="1">
    <source>
        <dbReference type="ARBA" id="ARBA00007484"/>
    </source>
</evidence>
<dbReference type="InterPro" id="IPR015927">
    <property type="entry name" value="Peptidase_S24_S26A/B/C"/>
</dbReference>
<feature type="non-terminal residue" evidence="12">
    <location>
        <position position="1"/>
    </location>
</feature>
<protein>
    <recommendedName>
        <fullName evidence="11">HTH cro/C1-type domain-containing protein</fullName>
    </recommendedName>
</protein>
<keyword evidence="6" id="KW-0238">DNA-binding</keyword>
<dbReference type="Proteomes" id="UP000177187">
    <property type="component" value="Unassembled WGS sequence"/>
</dbReference>
<evidence type="ECO:0000259" key="11">
    <source>
        <dbReference type="PROSITE" id="PS50943"/>
    </source>
</evidence>
<keyword evidence="3 10" id="KW-0378">Hydrolase</keyword>
<feature type="domain" description="HTH cro/C1-type" evidence="11">
    <location>
        <begin position="6"/>
        <end position="60"/>
    </location>
</feature>
<name>A0A1F5EXC1_9BACT</name>
<dbReference type="GO" id="GO:0009432">
    <property type="term" value="P:SOS response"/>
    <property type="evidence" value="ECO:0007669"/>
    <property type="project" value="UniProtKB-KW"/>
</dbReference>
<dbReference type="CDD" id="cd00093">
    <property type="entry name" value="HTH_XRE"/>
    <property type="match status" value="1"/>
</dbReference>
<evidence type="ECO:0000256" key="2">
    <source>
        <dbReference type="ARBA" id="ARBA00022763"/>
    </source>
</evidence>
<gene>
    <name evidence="12" type="ORF">A2Y64_08185</name>
</gene>
<dbReference type="GO" id="GO:0006355">
    <property type="term" value="P:regulation of DNA-templated transcription"/>
    <property type="evidence" value="ECO:0007669"/>
    <property type="project" value="InterPro"/>
</dbReference>
<dbReference type="Pfam" id="PF01381">
    <property type="entry name" value="HTH_3"/>
    <property type="match status" value="1"/>
</dbReference>
<dbReference type="PRINTS" id="PR00726">
    <property type="entry name" value="LEXASERPTASE"/>
</dbReference>
<dbReference type="InterPro" id="IPR039418">
    <property type="entry name" value="LexA-like"/>
</dbReference>
<dbReference type="Gene3D" id="1.10.260.40">
    <property type="entry name" value="lambda repressor-like DNA-binding domains"/>
    <property type="match status" value="1"/>
</dbReference>
<comment type="similarity">
    <text evidence="1 10">Belongs to the peptidase S24 family.</text>
</comment>
<dbReference type="PANTHER" id="PTHR40661:SF3">
    <property type="entry name" value="FELS-1 PROPHAGE TRANSCRIPTIONAL REGULATOR"/>
    <property type="match status" value="1"/>
</dbReference>
<dbReference type="GO" id="GO:0003677">
    <property type="term" value="F:DNA binding"/>
    <property type="evidence" value="ECO:0007669"/>
    <property type="project" value="UniProtKB-KW"/>
</dbReference>
<evidence type="ECO:0000256" key="4">
    <source>
        <dbReference type="ARBA" id="ARBA00022813"/>
    </source>
</evidence>
<accession>A0A1F5EXC1</accession>
<dbReference type="AlphaFoldDB" id="A0A1F5EXC1"/>
<keyword evidence="7" id="KW-0804">Transcription</keyword>
<comment type="caution">
    <text evidence="12">The sequence shown here is derived from an EMBL/GenBank/DDBJ whole genome shotgun (WGS) entry which is preliminary data.</text>
</comment>
<dbReference type="SUPFAM" id="SSF47413">
    <property type="entry name" value="lambda repressor-like DNA-binding domains"/>
    <property type="match status" value="1"/>
</dbReference>
<dbReference type="Gene3D" id="2.10.109.10">
    <property type="entry name" value="Umud Fragment, subunit A"/>
    <property type="match status" value="1"/>
</dbReference>
<dbReference type="InterPro" id="IPR006197">
    <property type="entry name" value="Peptidase_S24_LexA"/>
</dbReference>
<dbReference type="Pfam" id="PF00717">
    <property type="entry name" value="Peptidase_S24"/>
    <property type="match status" value="1"/>
</dbReference>
<evidence type="ECO:0000256" key="5">
    <source>
        <dbReference type="ARBA" id="ARBA00023015"/>
    </source>
</evidence>
<evidence type="ECO:0000256" key="6">
    <source>
        <dbReference type="ARBA" id="ARBA00023125"/>
    </source>
</evidence>
<keyword evidence="8" id="KW-0234">DNA repair</keyword>
<sequence>TLGARIKRLRTALNLRPAELARLVGVPPQYIDNWENRGHRPSSRYGTLLSQALGITYEELFTGRKPTNHDELSKLTITELLQRAAQATAALPGYEVRRFPLLGEIAAGAPFEAESNESLPVATHVPRGTPDNCYFLRVQGDSMLGDGIISGDLVLIDPDTDPEHMNEQDIYAILLNLNDVTLKRIRRVGGVMWMVGSNPKIAPIPLTDDRHGEARVLGRLIKLERYYH</sequence>
<dbReference type="InterPro" id="IPR010982">
    <property type="entry name" value="Lambda_DNA-bd_dom_sf"/>
</dbReference>
<keyword evidence="2" id="KW-0227">DNA damage</keyword>
<evidence type="ECO:0000256" key="7">
    <source>
        <dbReference type="ARBA" id="ARBA00023163"/>
    </source>
</evidence>
<dbReference type="GO" id="GO:0006281">
    <property type="term" value="P:DNA repair"/>
    <property type="evidence" value="ECO:0007669"/>
    <property type="project" value="UniProtKB-KW"/>
</dbReference>
<evidence type="ECO:0000313" key="12">
    <source>
        <dbReference type="EMBL" id="OGD72017.1"/>
    </source>
</evidence>
<keyword evidence="5" id="KW-0805">Transcription regulation</keyword>
<evidence type="ECO:0000256" key="3">
    <source>
        <dbReference type="ARBA" id="ARBA00022801"/>
    </source>
</evidence>
<dbReference type="PANTHER" id="PTHR40661">
    <property type="match status" value="1"/>
</dbReference>
<reference evidence="12 13" key="1">
    <citation type="journal article" date="2016" name="Nat. Commun.">
        <title>Thousands of microbial genomes shed light on interconnected biogeochemical processes in an aquifer system.</title>
        <authorList>
            <person name="Anantharaman K."/>
            <person name="Brown C.T."/>
            <person name="Hug L.A."/>
            <person name="Sharon I."/>
            <person name="Castelle C.J."/>
            <person name="Probst A.J."/>
            <person name="Thomas B.C."/>
            <person name="Singh A."/>
            <person name="Wilkins M.J."/>
            <person name="Karaoz U."/>
            <person name="Brodie E.L."/>
            <person name="Williams K.H."/>
            <person name="Hubbard S.S."/>
            <person name="Banfield J.F."/>
        </authorList>
    </citation>
    <scope>NUCLEOTIDE SEQUENCE [LARGE SCALE GENOMIC DNA]</scope>
</reference>
<organism evidence="12 13">
    <name type="scientific">Candidatus Coatesbacteria bacterium RBG_13_66_14</name>
    <dbReference type="NCBI Taxonomy" id="1817816"/>
    <lineage>
        <taxon>Bacteria</taxon>
        <taxon>Candidatus Coatesiibacteriota</taxon>
    </lineage>
</organism>
<dbReference type="InterPro" id="IPR036286">
    <property type="entry name" value="LexA/Signal_pep-like_sf"/>
</dbReference>
<evidence type="ECO:0000256" key="10">
    <source>
        <dbReference type="RuleBase" id="RU003991"/>
    </source>
</evidence>
<dbReference type="InterPro" id="IPR001387">
    <property type="entry name" value="Cro/C1-type_HTH"/>
</dbReference>
<proteinExistence type="inferred from homology"/>
<dbReference type="GO" id="GO:0016787">
    <property type="term" value="F:hydrolase activity"/>
    <property type="evidence" value="ECO:0007669"/>
    <property type="project" value="UniProtKB-KW"/>
</dbReference>
<dbReference type="SUPFAM" id="SSF51306">
    <property type="entry name" value="LexA/Signal peptidase"/>
    <property type="match status" value="1"/>
</dbReference>
<evidence type="ECO:0000256" key="9">
    <source>
        <dbReference type="ARBA" id="ARBA00023236"/>
    </source>
</evidence>
<dbReference type="EMBL" id="MFAF01000134">
    <property type="protein sequence ID" value="OGD72017.1"/>
    <property type="molecule type" value="Genomic_DNA"/>
</dbReference>
<keyword evidence="9" id="KW-0742">SOS response</keyword>